<name>A0A5C3LUG1_9AGAR</name>
<feature type="transmembrane region" description="Helical" evidence="1">
    <location>
        <begin position="34"/>
        <end position="54"/>
    </location>
</feature>
<gene>
    <name evidence="2" type="ORF">BDQ12DRAFT_238218</name>
</gene>
<accession>A0A5C3LUG1</accession>
<evidence type="ECO:0000313" key="2">
    <source>
        <dbReference type="EMBL" id="TFK36714.1"/>
    </source>
</evidence>
<keyword evidence="3" id="KW-1185">Reference proteome</keyword>
<dbReference type="AlphaFoldDB" id="A0A5C3LUG1"/>
<organism evidence="2 3">
    <name type="scientific">Crucibulum laeve</name>
    <dbReference type="NCBI Taxonomy" id="68775"/>
    <lineage>
        <taxon>Eukaryota</taxon>
        <taxon>Fungi</taxon>
        <taxon>Dikarya</taxon>
        <taxon>Basidiomycota</taxon>
        <taxon>Agaricomycotina</taxon>
        <taxon>Agaricomycetes</taxon>
        <taxon>Agaricomycetidae</taxon>
        <taxon>Agaricales</taxon>
        <taxon>Agaricineae</taxon>
        <taxon>Nidulariaceae</taxon>
        <taxon>Crucibulum</taxon>
    </lineage>
</organism>
<dbReference type="EMBL" id="ML213612">
    <property type="protein sequence ID" value="TFK36714.1"/>
    <property type="molecule type" value="Genomic_DNA"/>
</dbReference>
<dbReference type="Proteomes" id="UP000308652">
    <property type="component" value="Unassembled WGS sequence"/>
</dbReference>
<evidence type="ECO:0000256" key="1">
    <source>
        <dbReference type="SAM" id="Phobius"/>
    </source>
</evidence>
<evidence type="ECO:0000313" key="3">
    <source>
        <dbReference type="Proteomes" id="UP000308652"/>
    </source>
</evidence>
<reference evidence="2 3" key="1">
    <citation type="journal article" date="2019" name="Nat. Ecol. Evol.">
        <title>Megaphylogeny resolves global patterns of mushroom evolution.</title>
        <authorList>
            <person name="Varga T."/>
            <person name="Krizsan K."/>
            <person name="Foldi C."/>
            <person name="Dima B."/>
            <person name="Sanchez-Garcia M."/>
            <person name="Sanchez-Ramirez S."/>
            <person name="Szollosi G.J."/>
            <person name="Szarkandi J.G."/>
            <person name="Papp V."/>
            <person name="Albert L."/>
            <person name="Andreopoulos W."/>
            <person name="Angelini C."/>
            <person name="Antonin V."/>
            <person name="Barry K.W."/>
            <person name="Bougher N.L."/>
            <person name="Buchanan P."/>
            <person name="Buyck B."/>
            <person name="Bense V."/>
            <person name="Catcheside P."/>
            <person name="Chovatia M."/>
            <person name="Cooper J."/>
            <person name="Damon W."/>
            <person name="Desjardin D."/>
            <person name="Finy P."/>
            <person name="Geml J."/>
            <person name="Haridas S."/>
            <person name="Hughes K."/>
            <person name="Justo A."/>
            <person name="Karasinski D."/>
            <person name="Kautmanova I."/>
            <person name="Kiss B."/>
            <person name="Kocsube S."/>
            <person name="Kotiranta H."/>
            <person name="LaButti K.M."/>
            <person name="Lechner B.E."/>
            <person name="Liimatainen K."/>
            <person name="Lipzen A."/>
            <person name="Lukacs Z."/>
            <person name="Mihaltcheva S."/>
            <person name="Morgado L.N."/>
            <person name="Niskanen T."/>
            <person name="Noordeloos M.E."/>
            <person name="Ohm R.A."/>
            <person name="Ortiz-Santana B."/>
            <person name="Ovrebo C."/>
            <person name="Racz N."/>
            <person name="Riley R."/>
            <person name="Savchenko A."/>
            <person name="Shiryaev A."/>
            <person name="Soop K."/>
            <person name="Spirin V."/>
            <person name="Szebenyi C."/>
            <person name="Tomsovsky M."/>
            <person name="Tulloss R.E."/>
            <person name="Uehling J."/>
            <person name="Grigoriev I.V."/>
            <person name="Vagvolgyi C."/>
            <person name="Papp T."/>
            <person name="Martin F.M."/>
            <person name="Miettinen O."/>
            <person name="Hibbett D.S."/>
            <person name="Nagy L.G."/>
        </authorList>
    </citation>
    <scope>NUCLEOTIDE SEQUENCE [LARGE SCALE GENOMIC DNA]</scope>
    <source>
        <strain evidence="2 3">CBS 166.37</strain>
    </source>
</reference>
<keyword evidence="1" id="KW-0812">Transmembrane</keyword>
<proteinExistence type="predicted"/>
<keyword evidence="1" id="KW-0472">Membrane</keyword>
<protein>
    <submittedName>
        <fullName evidence="2">Uncharacterized protein</fullName>
    </submittedName>
</protein>
<keyword evidence="1" id="KW-1133">Transmembrane helix</keyword>
<sequence length="64" mass="7430">MWEDAREGITQFKPRSLTAMSFRKERRKSFSSRHLAWIGLFLLGSPATLSLRFYEALSLVRAPN</sequence>